<proteinExistence type="predicted"/>
<dbReference type="Proteomes" id="UP001501480">
    <property type="component" value="Unassembled WGS sequence"/>
</dbReference>
<dbReference type="Pfam" id="PF16264">
    <property type="entry name" value="SatD"/>
    <property type="match status" value="1"/>
</dbReference>
<evidence type="ECO:0000313" key="2">
    <source>
        <dbReference type="Proteomes" id="UP001501480"/>
    </source>
</evidence>
<gene>
    <name evidence="1" type="ORF">GCM10009821_29170</name>
</gene>
<name>A0ABN2WAU7_9ACTN</name>
<comment type="caution">
    <text evidence="1">The sequence shown here is derived from an EMBL/GenBank/DDBJ whole genome shotgun (WGS) entry which is preliminary data.</text>
</comment>
<protein>
    <submittedName>
        <fullName evidence="1">SatD family protein</fullName>
    </submittedName>
</protein>
<sequence>MRALEVADAGVTSIQRPEPTIGDEFQSVHAELADALVVTVLVRLALPEELDVRFGIGIGTLEVVGSSPYGLTQDGPAWWAARQAVVEVGERQRSMPHLRTRVVPAPTAASPDTGLVNAYLETRDFIVTGFDGRLRRIAAGLLAGRSIGQIADSEGISASAVSQRVRRGGVRALTESVAHLPRGAS</sequence>
<dbReference type="EMBL" id="BAAAPY010000017">
    <property type="protein sequence ID" value="GAA2085686.1"/>
    <property type="molecule type" value="Genomic_DNA"/>
</dbReference>
<reference evidence="1 2" key="1">
    <citation type="journal article" date="2019" name="Int. J. Syst. Evol. Microbiol.">
        <title>The Global Catalogue of Microorganisms (GCM) 10K type strain sequencing project: providing services to taxonomists for standard genome sequencing and annotation.</title>
        <authorList>
            <consortium name="The Broad Institute Genomics Platform"/>
            <consortium name="The Broad Institute Genome Sequencing Center for Infectious Disease"/>
            <person name="Wu L."/>
            <person name="Ma J."/>
        </authorList>
    </citation>
    <scope>NUCLEOTIDE SEQUENCE [LARGE SCALE GENOMIC DNA]</scope>
    <source>
        <strain evidence="1 2">JCM 15749</strain>
    </source>
</reference>
<keyword evidence="2" id="KW-1185">Reference proteome</keyword>
<evidence type="ECO:0000313" key="1">
    <source>
        <dbReference type="EMBL" id="GAA2085686.1"/>
    </source>
</evidence>
<dbReference type="InterPro" id="IPR032580">
    <property type="entry name" value="SatD"/>
</dbReference>
<organism evidence="1 2">
    <name type="scientific">Aeromicrobium halocynthiae</name>
    <dbReference type="NCBI Taxonomy" id="560557"/>
    <lineage>
        <taxon>Bacteria</taxon>
        <taxon>Bacillati</taxon>
        <taxon>Actinomycetota</taxon>
        <taxon>Actinomycetes</taxon>
        <taxon>Propionibacteriales</taxon>
        <taxon>Nocardioidaceae</taxon>
        <taxon>Aeromicrobium</taxon>
    </lineage>
</organism>
<accession>A0ABN2WAU7</accession>